<organism evidence="3 4">
    <name type="scientific">Tenggerimyces flavus</name>
    <dbReference type="NCBI Taxonomy" id="1708749"/>
    <lineage>
        <taxon>Bacteria</taxon>
        <taxon>Bacillati</taxon>
        <taxon>Actinomycetota</taxon>
        <taxon>Actinomycetes</taxon>
        <taxon>Propionibacteriales</taxon>
        <taxon>Nocardioidaceae</taxon>
        <taxon>Tenggerimyces</taxon>
    </lineage>
</organism>
<keyword evidence="2" id="KW-1133">Transmembrane helix</keyword>
<feature type="compositionally biased region" description="Gly residues" evidence="1">
    <location>
        <begin position="100"/>
        <end position="110"/>
    </location>
</feature>
<feature type="transmembrane region" description="Helical" evidence="2">
    <location>
        <begin position="70"/>
        <end position="90"/>
    </location>
</feature>
<comment type="caution">
    <text evidence="3">The sequence shown here is derived from an EMBL/GenBank/DDBJ whole genome shotgun (WGS) entry which is preliminary data.</text>
</comment>
<dbReference type="RefSeq" id="WP_307782247.1">
    <property type="nucleotide sequence ID" value="NZ_JAFBCM010000001.1"/>
</dbReference>
<protein>
    <submittedName>
        <fullName evidence="3">DUF2516 family protein</fullName>
    </submittedName>
</protein>
<proteinExistence type="predicted"/>
<keyword evidence="2" id="KW-0812">Transmembrane</keyword>
<feature type="region of interest" description="Disordered" evidence="1">
    <location>
        <begin position="91"/>
        <end position="110"/>
    </location>
</feature>
<evidence type="ECO:0000256" key="1">
    <source>
        <dbReference type="SAM" id="MobiDB-lite"/>
    </source>
</evidence>
<reference evidence="4" key="1">
    <citation type="journal article" date="2019" name="Int. J. Syst. Evol. Microbiol.">
        <title>The Global Catalogue of Microorganisms (GCM) 10K type strain sequencing project: providing services to taxonomists for standard genome sequencing and annotation.</title>
        <authorList>
            <consortium name="The Broad Institute Genomics Platform"/>
            <consortium name="The Broad Institute Genome Sequencing Center for Infectious Disease"/>
            <person name="Wu L."/>
            <person name="Ma J."/>
        </authorList>
    </citation>
    <scope>NUCLEOTIDE SEQUENCE [LARGE SCALE GENOMIC DNA]</scope>
    <source>
        <strain evidence="4">CGMCC 4.7241</strain>
    </source>
</reference>
<dbReference type="Proteomes" id="UP001595699">
    <property type="component" value="Unassembled WGS sequence"/>
</dbReference>
<gene>
    <name evidence="3" type="ORF">ACFOUW_13205</name>
</gene>
<keyword evidence="4" id="KW-1185">Reference proteome</keyword>
<name>A0ABV7YAV9_9ACTN</name>
<dbReference type="InterPro" id="IPR019662">
    <property type="entry name" value="DUF2516"/>
</dbReference>
<keyword evidence="2" id="KW-0472">Membrane</keyword>
<feature type="transmembrane region" description="Helical" evidence="2">
    <location>
        <begin position="6"/>
        <end position="26"/>
    </location>
</feature>
<dbReference type="EMBL" id="JBHRZH010000009">
    <property type="protein sequence ID" value="MFC3761796.1"/>
    <property type="molecule type" value="Genomic_DNA"/>
</dbReference>
<accession>A0ABV7YAV9</accession>
<dbReference type="Pfam" id="PF10724">
    <property type="entry name" value="DUF2516"/>
    <property type="match status" value="1"/>
</dbReference>
<evidence type="ECO:0000256" key="2">
    <source>
        <dbReference type="SAM" id="Phobius"/>
    </source>
</evidence>
<evidence type="ECO:0000313" key="3">
    <source>
        <dbReference type="EMBL" id="MFC3761796.1"/>
    </source>
</evidence>
<evidence type="ECO:0000313" key="4">
    <source>
        <dbReference type="Proteomes" id="UP001595699"/>
    </source>
</evidence>
<sequence length="110" mass="11595">MFNILAIPGQISLVLFFALLVMKIWALADAAVRPTEAFPAADKQTKVFWLVLLGVAVVLDLVFRGSPLSITGLLGTVAAAVYLAGVRPAVKEASGRGRRSGGNDGPYGPW</sequence>
<feature type="transmembrane region" description="Helical" evidence="2">
    <location>
        <begin position="47"/>
        <end position="64"/>
    </location>
</feature>